<evidence type="ECO:0000256" key="1">
    <source>
        <dbReference type="ARBA" id="ARBA00004370"/>
    </source>
</evidence>
<dbReference type="NCBIfam" id="TIGR01145">
    <property type="entry name" value="ATP_synt_delta"/>
    <property type="match status" value="1"/>
</dbReference>
<protein>
    <recommendedName>
        <fullName evidence="3">ATP synthase subunit 5, mitochondrial</fullName>
    </recommendedName>
</protein>
<dbReference type="GO" id="GO:0046933">
    <property type="term" value="F:proton-transporting ATP synthase activity, rotational mechanism"/>
    <property type="evidence" value="ECO:0007669"/>
    <property type="project" value="InterPro"/>
</dbReference>
<gene>
    <name evidence="9" type="ORF">FFLO_01453</name>
</gene>
<keyword evidence="4" id="KW-0813">Transport</keyword>
<comment type="similarity">
    <text evidence="2">Belongs to the ATPase delta chain family.</text>
</comment>
<dbReference type="PRINTS" id="PR00125">
    <property type="entry name" value="ATPASEDELTA"/>
</dbReference>
<dbReference type="EMBL" id="JABELV010000020">
    <property type="protein sequence ID" value="KAG7563145.1"/>
    <property type="molecule type" value="Genomic_DNA"/>
</dbReference>
<dbReference type="SUPFAM" id="SSF47928">
    <property type="entry name" value="N-terminal domain of the delta subunit of the F1F0-ATP synthase"/>
    <property type="match status" value="1"/>
</dbReference>
<keyword evidence="10" id="KW-1185">Reference proteome</keyword>
<organism evidence="9 10">
    <name type="scientific">Filobasidium floriforme</name>
    <dbReference type="NCBI Taxonomy" id="5210"/>
    <lineage>
        <taxon>Eukaryota</taxon>
        <taxon>Fungi</taxon>
        <taxon>Dikarya</taxon>
        <taxon>Basidiomycota</taxon>
        <taxon>Agaricomycotina</taxon>
        <taxon>Tremellomycetes</taxon>
        <taxon>Filobasidiales</taxon>
        <taxon>Filobasidiaceae</taxon>
        <taxon>Filobasidium</taxon>
    </lineage>
</organism>
<accession>A0A8K0JPM4</accession>
<comment type="subcellular location">
    <subcellularLocation>
        <location evidence="1">Membrane</location>
    </subcellularLocation>
</comment>
<evidence type="ECO:0000256" key="4">
    <source>
        <dbReference type="ARBA" id="ARBA00022448"/>
    </source>
</evidence>
<keyword evidence="5" id="KW-0375">Hydrogen ion transport</keyword>
<dbReference type="Proteomes" id="UP000812966">
    <property type="component" value="Unassembled WGS sequence"/>
</dbReference>
<keyword evidence="7" id="KW-0472">Membrane</keyword>
<dbReference type="AlphaFoldDB" id="A0A8K0JPM4"/>
<sequence length="208" mass="21679">MASLSRSLLARGYATASAVKAPVQITSLSGTYATSTYLAAAKKSQKELESVASGLQSIEKKLKDDQKTTEALTNPTLSVSERSKLISSLASGSSPIITNLLQVLASNGRLAAFPSVITDFSTLMAAHRGQLVVTVTSAEPLAAGGAEMKRLEKALKGSKIAQGKDLKLVNRVNPGILGGLEVDFGEQTIDLSASSKVNKFNAALARES</sequence>
<comment type="caution">
    <text evidence="9">The sequence shown here is derived from an EMBL/GenBank/DDBJ whole genome shotgun (WGS) entry which is preliminary data.</text>
</comment>
<evidence type="ECO:0000256" key="3">
    <source>
        <dbReference type="ARBA" id="ARBA00014723"/>
    </source>
</evidence>
<keyword evidence="8" id="KW-0066">ATP synthesis</keyword>
<evidence type="ECO:0000256" key="8">
    <source>
        <dbReference type="ARBA" id="ARBA00023310"/>
    </source>
</evidence>
<evidence type="ECO:0000313" key="10">
    <source>
        <dbReference type="Proteomes" id="UP000812966"/>
    </source>
</evidence>
<dbReference type="InterPro" id="IPR000711">
    <property type="entry name" value="ATPase_OSCP/dsu"/>
</dbReference>
<dbReference type="Gene3D" id="1.10.520.20">
    <property type="entry name" value="N-terminal domain of the delta subunit of the F1F0-ATP synthase"/>
    <property type="match status" value="1"/>
</dbReference>
<name>A0A8K0JPM4_9TREE</name>
<proteinExistence type="inferred from homology"/>
<dbReference type="GO" id="GO:0016020">
    <property type="term" value="C:membrane"/>
    <property type="evidence" value="ECO:0007669"/>
    <property type="project" value="UniProtKB-SubCell"/>
</dbReference>
<evidence type="ECO:0000256" key="2">
    <source>
        <dbReference type="ARBA" id="ARBA00007046"/>
    </source>
</evidence>
<evidence type="ECO:0000256" key="5">
    <source>
        <dbReference type="ARBA" id="ARBA00022781"/>
    </source>
</evidence>
<reference evidence="9" key="1">
    <citation type="submission" date="2020-04" db="EMBL/GenBank/DDBJ databases">
        <title>Analysis of mating type loci in Filobasidium floriforme.</title>
        <authorList>
            <person name="Nowrousian M."/>
        </authorList>
    </citation>
    <scope>NUCLEOTIDE SEQUENCE</scope>
    <source>
        <strain evidence="9">CBS 6242</strain>
    </source>
</reference>
<dbReference type="InterPro" id="IPR026015">
    <property type="entry name" value="ATP_synth_OSCP/delta_N_sf"/>
</dbReference>
<keyword evidence="6" id="KW-0406">Ion transport</keyword>
<evidence type="ECO:0000313" key="9">
    <source>
        <dbReference type="EMBL" id="KAG7563145.1"/>
    </source>
</evidence>
<dbReference type="HAMAP" id="MF_01416">
    <property type="entry name" value="ATP_synth_delta_bact"/>
    <property type="match status" value="1"/>
</dbReference>
<dbReference type="PANTHER" id="PTHR11910">
    <property type="entry name" value="ATP SYNTHASE DELTA CHAIN"/>
    <property type="match status" value="1"/>
</dbReference>
<evidence type="ECO:0000256" key="7">
    <source>
        <dbReference type="ARBA" id="ARBA00023136"/>
    </source>
</evidence>
<dbReference type="Pfam" id="PF00213">
    <property type="entry name" value="OSCP"/>
    <property type="match status" value="1"/>
</dbReference>
<evidence type="ECO:0000256" key="6">
    <source>
        <dbReference type="ARBA" id="ARBA00023065"/>
    </source>
</evidence>